<dbReference type="InterPro" id="IPR010930">
    <property type="entry name" value="Flg_bb/hook_C_dom"/>
</dbReference>
<feature type="domain" description="Flagellar basal-body/hook protein C-terminal" evidence="8">
    <location>
        <begin position="446"/>
        <end position="481"/>
    </location>
</feature>
<keyword evidence="5" id="KW-0964">Secreted</keyword>
<keyword evidence="11" id="KW-1185">Reference proteome</keyword>
<evidence type="ECO:0000256" key="4">
    <source>
        <dbReference type="ARBA" id="ARBA00016244"/>
    </source>
</evidence>
<dbReference type="InterPro" id="IPR002371">
    <property type="entry name" value="FlgK"/>
</dbReference>
<dbReference type="EMBL" id="WUMU01000023">
    <property type="protein sequence ID" value="MXN20043.1"/>
    <property type="molecule type" value="Genomic_DNA"/>
</dbReference>
<evidence type="ECO:0000256" key="1">
    <source>
        <dbReference type="ARBA" id="ARBA00004117"/>
    </source>
</evidence>
<evidence type="ECO:0000259" key="8">
    <source>
        <dbReference type="Pfam" id="PF06429"/>
    </source>
</evidence>
<comment type="similarity">
    <text evidence="3">Belongs to the flagella basal body rod proteins family.</text>
</comment>
<dbReference type="GO" id="GO:0009425">
    <property type="term" value="C:bacterial-type flagellum basal body"/>
    <property type="evidence" value="ECO:0007669"/>
    <property type="project" value="UniProtKB-SubCell"/>
</dbReference>
<dbReference type="Proteomes" id="UP000477911">
    <property type="component" value="Unassembled WGS sequence"/>
</dbReference>
<accession>A0A6L7GB78</accession>
<gene>
    <name evidence="10" type="primary">flgK</name>
    <name evidence="10" type="ORF">GR170_19585</name>
</gene>
<keyword evidence="10" id="KW-0969">Cilium</keyword>
<evidence type="ECO:0000259" key="9">
    <source>
        <dbReference type="Pfam" id="PF22638"/>
    </source>
</evidence>
<sequence>MSLSTALSNALSGLTASSRAAAVVSSNISNAMTEGYGPRQLEVSARTNAGGGVNIDGITRSMDAALVGDARTAMSGLSYQDTLSTYYTRMEDIMGTPEDSYSLTGRIATFESSLVTAASRPDLPERLTDVLYSARDVASGFEEASDTIQSLRMQADSEIAAAVDRTNELLQQVKELNVQITTAINTGSDANALMDLRQSTIDTLSEIIPVTETSRDHGAIALFTPGGAILVDGQAAELGFTRTNMITANMTLDAGLLSGLTINGIEIDTGNASGAIGGGRLAALFEIRDDLAVESQSRLDTVARDMIERFQDSALDTTRASGDAGLFTDEGAVFSAADEVGISARIGINAIVDPAQGGETWHLRDGLGATVIGSVGDASLLQDMVAAMQEARVPSSSAFGSSGLSASALAASLQSFAGTEANAADNRLAFAQARQSEVKERLLADGVDTDAEMQRLLVIEQNYAANARIVQVVDEMLQILMEI</sequence>
<dbReference type="GO" id="GO:0044780">
    <property type="term" value="P:bacterial-type flagellum assembly"/>
    <property type="evidence" value="ECO:0007669"/>
    <property type="project" value="InterPro"/>
</dbReference>
<keyword evidence="10" id="KW-0966">Cell projection</keyword>
<dbReference type="Pfam" id="PF00460">
    <property type="entry name" value="Flg_bb_rod"/>
    <property type="match status" value="1"/>
</dbReference>
<evidence type="ECO:0000256" key="3">
    <source>
        <dbReference type="ARBA" id="ARBA00009677"/>
    </source>
</evidence>
<evidence type="ECO:0000256" key="2">
    <source>
        <dbReference type="ARBA" id="ARBA00004613"/>
    </source>
</evidence>
<dbReference type="Pfam" id="PF22638">
    <property type="entry name" value="FlgK_D1"/>
    <property type="match status" value="1"/>
</dbReference>
<name>A0A6L7GB78_9RHOB</name>
<dbReference type="SUPFAM" id="SSF64518">
    <property type="entry name" value="Phase 1 flagellin"/>
    <property type="match status" value="1"/>
</dbReference>
<dbReference type="Pfam" id="PF06429">
    <property type="entry name" value="Flg_bbr_C"/>
    <property type="match status" value="1"/>
</dbReference>
<comment type="subcellular location">
    <subcellularLocation>
        <location evidence="1">Bacterial flagellum basal body</location>
    </subcellularLocation>
    <subcellularLocation>
        <location evidence="2">Secreted</location>
    </subcellularLocation>
</comment>
<dbReference type="GO" id="GO:0009424">
    <property type="term" value="C:bacterial-type flagellum hook"/>
    <property type="evidence" value="ECO:0007669"/>
    <property type="project" value="InterPro"/>
</dbReference>
<evidence type="ECO:0000313" key="11">
    <source>
        <dbReference type="Proteomes" id="UP000477911"/>
    </source>
</evidence>
<feature type="domain" description="Flagellar hook-associated protein FlgK helical" evidence="9">
    <location>
        <begin position="88"/>
        <end position="314"/>
    </location>
</feature>
<dbReference type="RefSeq" id="WP_160896167.1">
    <property type="nucleotide sequence ID" value="NZ_WUMU01000023.1"/>
</dbReference>
<dbReference type="PANTHER" id="PTHR30033">
    <property type="entry name" value="FLAGELLAR HOOK-ASSOCIATED PROTEIN 1"/>
    <property type="match status" value="1"/>
</dbReference>
<comment type="caution">
    <text evidence="10">The sequence shown here is derived from an EMBL/GenBank/DDBJ whole genome shotgun (WGS) entry which is preliminary data.</text>
</comment>
<reference evidence="10 11" key="1">
    <citation type="submission" date="2019-12" db="EMBL/GenBank/DDBJ databases">
        <authorList>
            <person name="Li M."/>
        </authorList>
    </citation>
    <scope>NUCLEOTIDE SEQUENCE [LARGE SCALE GENOMIC DNA]</scope>
    <source>
        <strain evidence="10 11">GBMRC 2024</strain>
    </source>
</reference>
<keyword evidence="6" id="KW-0975">Bacterial flagellum</keyword>
<dbReference type="NCBIfam" id="TIGR02492">
    <property type="entry name" value="flgK_ends"/>
    <property type="match status" value="1"/>
</dbReference>
<evidence type="ECO:0000256" key="6">
    <source>
        <dbReference type="ARBA" id="ARBA00023143"/>
    </source>
</evidence>
<evidence type="ECO:0000256" key="5">
    <source>
        <dbReference type="ARBA" id="ARBA00022525"/>
    </source>
</evidence>
<dbReference type="GO" id="GO:0005198">
    <property type="term" value="F:structural molecule activity"/>
    <property type="evidence" value="ECO:0007669"/>
    <property type="project" value="InterPro"/>
</dbReference>
<proteinExistence type="inferred from homology"/>
<dbReference type="AlphaFoldDB" id="A0A6L7GB78"/>
<organism evidence="10 11">
    <name type="scientific">Pseudooceanicola albus</name>
    <dbReference type="NCBI Taxonomy" id="2692189"/>
    <lineage>
        <taxon>Bacteria</taxon>
        <taxon>Pseudomonadati</taxon>
        <taxon>Pseudomonadota</taxon>
        <taxon>Alphaproteobacteria</taxon>
        <taxon>Rhodobacterales</taxon>
        <taxon>Paracoccaceae</taxon>
        <taxon>Pseudooceanicola</taxon>
    </lineage>
</organism>
<protein>
    <recommendedName>
        <fullName evidence="4">Flagellar hook-associated protein 1</fullName>
    </recommendedName>
</protein>
<feature type="domain" description="Flagellar basal body rod protein N-terminal" evidence="7">
    <location>
        <begin position="8"/>
        <end position="36"/>
    </location>
</feature>
<evidence type="ECO:0000259" key="7">
    <source>
        <dbReference type="Pfam" id="PF00460"/>
    </source>
</evidence>
<keyword evidence="10" id="KW-0282">Flagellum</keyword>
<evidence type="ECO:0000313" key="10">
    <source>
        <dbReference type="EMBL" id="MXN20043.1"/>
    </source>
</evidence>
<dbReference type="InterPro" id="IPR053927">
    <property type="entry name" value="FlgK_helical"/>
</dbReference>
<dbReference type="GO" id="GO:0005576">
    <property type="term" value="C:extracellular region"/>
    <property type="evidence" value="ECO:0007669"/>
    <property type="project" value="UniProtKB-SubCell"/>
</dbReference>
<dbReference type="PANTHER" id="PTHR30033:SF1">
    <property type="entry name" value="FLAGELLAR HOOK-ASSOCIATED PROTEIN 1"/>
    <property type="match status" value="1"/>
</dbReference>
<dbReference type="InterPro" id="IPR001444">
    <property type="entry name" value="Flag_bb_rod_N"/>
</dbReference>